<dbReference type="InterPro" id="IPR005181">
    <property type="entry name" value="SASA"/>
</dbReference>
<dbReference type="SUPFAM" id="SSF52266">
    <property type="entry name" value="SGNH hydrolase"/>
    <property type="match status" value="1"/>
</dbReference>
<evidence type="ECO:0000313" key="3">
    <source>
        <dbReference type="EMBL" id="PVY35176.1"/>
    </source>
</evidence>
<feature type="domain" description="Sialate O-acetylesterase" evidence="2">
    <location>
        <begin position="427"/>
        <end position="481"/>
    </location>
</feature>
<keyword evidence="1" id="KW-0378">Hydrolase</keyword>
<dbReference type="GO" id="GO:0004553">
    <property type="term" value="F:hydrolase activity, hydrolyzing O-glycosyl compounds"/>
    <property type="evidence" value="ECO:0007669"/>
    <property type="project" value="UniProtKB-ARBA"/>
</dbReference>
<evidence type="ECO:0000313" key="4">
    <source>
        <dbReference type="Proteomes" id="UP000245959"/>
    </source>
</evidence>
<dbReference type="Pfam" id="PF03629">
    <property type="entry name" value="SASA"/>
    <property type="match status" value="2"/>
</dbReference>
<dbReference type="PANTHER" id="PTHR22901:SF0">
    <property type="entry name" value="SIALATE O-ACETYLESTERASE"/>
    <property type="match status" value="1"/>
</dbReference>
<sequence>MKTAKKFNFYKIFGSHMVLQRQRPILFSGTADAEKFITLAFAGKSTTVAADANGVWHAEFPALEAGGPYAAELSGDEESPVVTLNDILIGDVWMCSGQSNMEMPVWSETPSWRSADGEAVAAASNYPQLRLFNSILDRRMSPDQPLIDENGPGWELCTPKSVESFSACGFFFGRKLMQDLNIPIGLISTAWGGTDIEAWISREKYEQEGCREFLRKRDLLAASKSDEKGDFETEFNAWLQRYNACREEGKTEYTAWLQPDFDDSDWESNSLIFPLLVPGEKIFRCAFELPREMAGKELTLSLGTLNDVDETYLNGVLIGKTYVDVPAYWSVRRTYTIPAGVAKAGRNVLAVINDNHYSSGGFTPERPVKITVTGHPEQQVALTQWRAKIAFLADLEKIGIRPTVEVVEQNIPCTLFNGMMYPWFKYPVRGVIWYQGCNNTGRKDYYVHHRYLIEDWRQQWNEPELPFFLVQLAGFAEHCPENRGEENRWQQQEPEENPPYALTREIQAEMPKLYDNVGMAVTMDIGDQYDIHPSDKKTLGYRLACEAERMVYAMQRVSQGPEFDRFVVENGKARVFFKHTEGGLCTRDGKAPGAFALAGKDGKLQWAEAEIDGDTVLVSSPVITEPVRVRYAYAGYRGDCNLMNGAGFPAVPFRSDKGDYNSETVR</sequence>
<dbReference type="Gene3D" id="3.40.50.1110">
    <property type="entry name" value="SGNH hydrolase"/>
    <property type="match status" value="2"/>
</dbReference>
<evidence type="ECO:0000256" key="1">
    <source>
        <dbReference type="ARBA" id="ARBA00022801"/>
    </source>
</evidence>
<protein>
    <submittedName>
        <fullName evidence="3">Sialate O-acetylesterase</fullName>
    </submittedName>
</protein>
<gene>
    <name evidence="3" type="ORF">C8D82_1423</name>
</gene>
<dbReference type="GeneID" id="78296977"/>
<name>A0A2U1AFM2_9BACT</name>
<reference evidence="3 4" key="1">
    <citation type="submission" date="2018-04" db="EMBL/GenBank/DDBJ databases">
        <title>Genomic Encyclopedia of Type Strains, Phase IV (KMG-IV): sequencing the most valuable type-strain genomes for metagenomic binning, comparative biology and taxonomic classification.</title>
        <authorList>
            <person name="Goeker M."/>
        </authorList>
    </citation>
    <scope>NUCLEOTIDE SEQUENCE [LARGE SCALE GENOMIC DNA]</scope>
    <source>
        <strain evidence="3 4">DSM 14823</strain>
    </source>
</reference>
<comment type="caution">
    <text evidence="3">The sequence shown here is derived from an EMBL/GenBank/DDBJ whole genome shotgun (WGS) entry which is preliminary data.</text>
</comment>
<dbReference type="Proteomes" id="UP000245959">
    <property type="component" value="Unassembled WGS sequence"/>
</dbReference>
<feature type="domain" description="Sialate O-acetylesterase" evidence="2">
    <location>
        <begin position="91"/>
        <end position="206"/>
    </location>
</feature>
<dbReference type="InterPro" id="IPR036514">
    <property type="entry name" value="SGNH_hydro_sf"/>
</dbReference>
<evidence type="ECO:0000259" key="2">
    <source>
        <dbReference type="Pfam" id="PF03629"/>
    </source>
</evidence>
<dbReference type="GO" id="GO:0005975">
    <property type="term" value="P:carbohydrate metabolic process"/>
    <property type="evidence" value="ECO:0007669"/>
    <property type="project" value="TreeGrafter"/>
</dbReference>
<dbReference type="RefSeq" id="WP_116885710.1">
    <property type="nucleotide sequence ID" value="NZ_CABMMC010000002.1"/>
</dbReference>
<proteinExistence type="predicted"/>
<dbReference type="GO" id="GO:0001681">
    <property type="term" value="F:sialate O-acetylesterase activity"/>
    <property type="evidence" value="ECO:0007669"/>
    <property type="project" value="InterPro"/>
</dbReference>
<dbReference type="PANTHER" id="PTHR22901">
    <property type="entry name" value="SIALATE O-ACETYLESTERASE"/>
    <property type="match status" value="1"/>
</dbReference>
<dbReference type="InterPro" id="IPR039329">
    <property type="entry name" value="SIAE"/>
</dbReference>
<keyword evidence="4" id="KW-1185">Reference proteome</keyword>
<accession>A0A2U1AFM2</accession>
<dbReference type="AlphaFoldDB" id="A0A2U1AFM2"/>
<dbReference type="OrthoDB" id="9795554at2"/>
<organism evidence="3 4">
    <name type="scientific">Victivallis vadensis</name>
    <dbReference type="NCBI Taxonomy" id="172901"/>
    <lineage>
        <taxon>Bacteria</taxon>
        <taxon>Pseudomonadati</taxon>
        <taxon>Lentisphaerota</taxon>
        <taxon>Lentisphaeria</taxon>
        <taxon>Victivallales</taxon>
        <taxon>Victivallaceae</taxon>
        <taxon>Victivallis</taxon>
    </lineage>
</organism>
<dbReference type="EMBL" id="QEKH01000042">
    <property type="protein sequence ID" value="PVY35176.1"/>
    <property type="molecule type" value="Genomic_DNA"/>
</dbReference>
<dbReference type="InterPro" id="IPR008979">
    <property type="entry name" value="Galactose-bd-like_sf"/>
</dbReference>
<dbReference type="SUPFAM" id="SSF49785">
    <property type="entry name" value="Galactose-binding domain-like"/>
    <property type="match status" value="1"/>
</dbReference>